<sequence>MLRSLAIILHHYRVIIIPIIIHITNDITYATATTPTTTTKHRQAPHMISGPYPFIPALSPALLIRKRRDRKMKQEVFIKLLLLLSLSLLLLQNSSQVNYL</sequence>
<accession>A0A5B7EH01</accession>
<gene>
    <name evidence="2" type="ORF">E2C01_026771</name>
</gene>
<reference evidence="2 3" key="1">
    <citation type="submission" date="2019-05" db="EMBL/GenBank/DDBJ databases">
        <title>Another draft genome of Portunus trituberculatus and its Hox gene families provides insights of decapod evolution.</title>
        <authorList>
            <person name="Jeong J.-H."/>
            <person name="Song I."/>
            <person name="Kim S."/>
            <person name="Choi T."/>
            <person name="Kim D."/>
            <person name="Ryu S."/>
            <person name="Kim W."/>
        </authorList>
    </citation>
    <scope>NUCLEOTIDE SEQUENCE [LARGE SCALE GENOMIC DNA]</scope>
    <source>
        <tissue evidence="2">Muscle</tissue>
    </source>
</reference>
<protein>
    <submittedName>
        <fullName evidence="2">Uncharacterized protein</fullName>
    </submittedName>
</protein>
<evidence type="ECO:0000256" key="1">
    <source>
        <dbReference type="SAM" id="Phobius"/>
    </source>
</evidence>
<dbReference type="Proteomes" id="UP000324222">
    <property type="component" value="Unassembled WGS sequence"/>
</dbReference>
<keyword evidence="3" id="KW-1185">Reference proteome</keyword>
<evidence type="ECO:0000313" key="3">
    <source>
        <dbReference type="Proteomes" id="UP000324222"/>
    </source>
</evidence>
<keyword evidence="1" id="KW-1133">Transmembrane helix</keyword>
<keyword evidence="1" id="KW-0812">Transmembrane</keyword>
<feature type="transmembrane region" description="Helical" evidence="1">
    <location>
        <begin position="12"/>
        <end position="32"/>
    </location>
</feature>
<comment type="caution">
    <text evidence="2">The sequence shown here is derived from an EMBL/GenBank/DDBJ whole genome shotgun (WGS) entry which is preliminary data.</text>
</comment>
<dbReference type="AlphaFoldDB" id="A0A5B7EH01"/>
<keyword evidence="1" id="KW-0472">Membrane</keyword>
<dbReference type="EMBL" id="VSRR010002831">
    <property type="protein sequence ID" value="MPC33422.1"/>
    <property type="molecule type" value="Genomic_DNA"/>
</dbReference>
<evidence type="ECO:0000313" key="2">
    <source>
        <dbReference type="EMBL" id="MPC33422.1"/>
    </source>
</evidence>
<organism evidence="2 3">
    <name type="scientific">Portunus trituberculatus</name>
    <name type="common">Swimming crab</name>
    <name type="synonym">Neptunus trituberculatus</name>
    <dbReference type="NCBI Taxonomy" id="210409"/>
    <lineage>
        <taxon>Eukaryota</taxon>
        <taxon>Metazoa</taxon>
        <taxon>Ecdysozoa</taxon>
        <taxon>Arthropoda</taxon>
        <taxon>Crustacea</taxon>
        <taxon>Multicrustacea</taxon>
        <taxon>Malacostraca</taxon>
        <taxon>Eumalacostraca</taxon>
        <taxon>Eucarida</taxon>
        <taxon>Decapoda</taxon>
        <taxon>Pleocyemata</taxon>
        <taxon>Brachyura</taxon>
        <taxon>Eubrachyura</taxon>
        <taxon>Portunoidea</taxon>
        <taxon>Portunidae</taxon>
        <taxon>Portuninae</taxon>
        <taxon>Portunus</taxon>
    </lineage>
</organism>
<proteinExistence type="predicted"/>
<feature type="transmembrane region" description="Helical" evidence="1">
    <location>
        <begin position="44"/>
        <end position="64"/>
    </location>
</feature>
<feature type="transmembrane region" description="Helical" evidence="1">
    <location>
        <begin position="76"/>
        <end position="94"/>
    </location>
</feature>
<name>A0A5B7EH01_PORTR</name>